<evidence type="ECO:0000313" key="1">
    <source>
        <dbReference type="EMBL" id="KJA18998.1"/>
    </source>
</evidence>
<evidence type="ECO:0008006" key="3">
    <source>
        <dbReference type="Google" id="ProtNLM"/>
    </source>
</evidence>
<name>A0A0D2M6Z4_HYPSF</name>
<dbReference type="AlphaFoldDB" id="A0A0D2M6Z4"/>
<dbReference type="Proteomes" id="UP000054270">
    <property type="component" value="Unassembled WGS sequence"/>
</dbReference>
<dbReference type="SUPFAM" id="SSF52047">
    <property type="entry name" value="RNI-like"/>
    <property type="match status" value="1"/>
</dbReference>
<protein>
    <recommendedName>
        <fullName evidence="3">F-box domain-containing protein</fullName>
    </recommendedName>
</protein>
<evidence type="ECO:0000313" key="2">
    <source>
        <dbReference type="Proteomes" id="UP000054270"/>
    </source>
</evidence>
<gene>
    <name evidence="1" type="ORF">HYPSUDRAFT_204914</name>
</gene>
<dbReference type="EMBL" id="KN817582">
    <property type="protein sequence ID" value="KJA18998.1"/>
    <property type="molecule type" value="Genomic_DNA"/>
</dbReference>
<proteinExistence type="predicted"/>
<accession>A0A0D2M6Z4</accession>
<organism evidence="1 2">
    <name type="scientific">Hypholoma sublateritium (strain FD-334 SS-4)</name>
    <dbReference type="NCBI Taxonomy" id="945553"/>
    <lineage>
        <taxon>Eukaryota</taxon>
        <taxon>Fungi</taxon>
        <taxon>Dikarya</taxon>
        <taxon>Basidiomycota</taxon>
        <taxon>Agaricomycotina</taxon>
        <taxon>Agaricomycetes</taxon>
        <taxon>Agaricomycetidae</taxon>
        <taxon>Agaricales</taxon>
        <taxon>Agaricineae</taxon>
        <taxon>Strophariaceae</taxon>
        <taxon>Hypholoma</taxon>
    </lineage>
</organism>
<keyword evidence="2" id="KW-1185">Reference proteome</keyword>
<sequence length="380" mass="42245">MPLAPVLLRIKEISPHSPLNLTIRQYSNGIRSEAIPVHYVTPDVIRAVLSQLIRLEIDGADIPMVSLSGHGQLNALFLSETRHSDFKSSEHSLQLSVPFLRSVTDLYIGNNGAFPADLMTSLPKLRLLVVDTLSFDEDFLVPEPLSRPQIQFLDISFFEFRTIQILLDWFVDVSLLEQLLDGTPAPCLEDYTIEECDEVTDAMRYILDRSKSTLGHLQIHCSELFPFLYLKTVAARRSSNLSIIPVTATPTPQIAYDLSQLPKLSLLDLEFHGARFDEGTNAALYLTDILQTVNMETTLIKTIRISLHATPAAVSNMTDAQGLVCIDPSNSLQLSNQASPWSAVLDILTRLQIGCGICTYFIPSDFTDLTVDDGESIQIN</sequence>
<reference evidence="2" key="1">
    <citation type="submission" date="2014-04" db="EMBL/GenBank/DDBJ databases">
        <title>Evolutionary Origins and Diversification of the Mycorrhizal Mutualists.</title>
        <authorList>
            <consortium name="DOE Joint Genome Institute"/>
            <consortium name="Mycorrhizal Genomics Consortium"/>
            <person name="Kohler A."/>
            <person name="Kuo A."/>
            <person name="Nagy L.G."/>
            <person name="Floudas D."/>
            <person name="Copeland A."/>
            <person name="Barry K.W."/>
            <person name="Cichocki N."/>
            <person name="Veneault-Fourrey C."/>
            <person name="LaButti K."/>
            <person name="Lindquist E.A."/>
            <person name="Lipzen A."/>
            <person name="Lundell T."/>
            <person name="Morin E."/>
            <person name="Murat C."/>
            <person name="Riley R."/>
            <person name="Ohm R."/>
            <person name="Sun H."/>
            <person name="Tunlid A."/>
            <person name="Henrissat B."/>
            <person name="Grigoriev I.V."/>
            <person name="Hibbett D.S."/>
            <person name="Martin F."/>
        </authorList>
    </citation>
    <scope>NUCLEOTIDE SEQUENCE [LARGE SCALE GENOMIC DNA]</scope>
    <source>
        <strain evidence="2">FD-334 SS-4</strain>
    </source>
</reference>